<dbReference type="GO" id="GO:0000981">
    <property type="term" value="F:DNA-binding transcription factor activity, RNA polymerase II-specific"/>
    <property type="evidence" value="ECO:0007669"/>
    <property type="project" value="TreeGrafter"/>
</dbReference>
<evidence type="ECO:0000259" key="1">
    <source>
        <dbReference type="PROSITE" id="PS51080"/>
    </source>
</evidence>
<feature type="domain" description="CTF/NF-I" evidence="1">
    <location>
        <begin position="1"/>
        <end position="51"/>
    </location>
</feature>
<dbReference type="GO" id="GO:0005634">
    <property type="term" value="C:nucleus"/>
    <property type="evidence" value="ECO:0007669"/>
    <property type="project" value="InterPro"/>
</dbReference>
<dbReference type="PANTHER" id="PTHR11492:SF8">
    <property type="entry name" value="NUCLEAR FACTOR I, ISOFORM B"/>
    <property type="match status" value="1"/>
</dbReference>
<dbReference type="EMBL" id="GL767314">
    <property type="protein sequence ID" value="EFZ13777.1"/>
    <property type="molecule type" value="Genomic_DNA"/>
</dbReference>
<dbReference type="PANTHER" id="PTHR11492">
    <property type="entry name" value="NUCLEAR FACTOR I"/>
    <property type="match status" value="1"/>
</dbReference>
<reference evidence="2" key="1">
    <citation type="journal article" date="2011" name="Proc. Natl. Acad. Sci. U.S.A.">
        <title>The genome of the fire ant Solenopsis invicta.</title>
        <authorList>
            <person name="Wurm Y."/>
            <person name="Wang J."/>
            <person name="Riba-Grognuz O."/>
            <person name="Corona M."/>
            <person name="Nygaard S."/>
            <person name="Hunt B.G."/>
            <person name="Ingram K.K."/>
            <person name="Falquet L."/>
            <person name="Nipitwattanaphon M."/>
            <person name="Gotzek D."/>
            <person name="Dijkstra M.B."/>
            <person name="Oettler J."/>
            <person name="Comtesse F."/>
            <person name="Shih C.J."/>
            <person name="Wu W.J."/>
            <person name="Yang C.C."/>
            <person name="Thomas J."/>
            <person name="Beaudoing E."/>
            <person name="Pradervand S."/>
            <person name="Flegel V."/>
            <person name="Cook E.D."/>
            <person name="Fabbretti R."/>
            <person name="Stockinger H."/>
            <person name="Long L."/>
            <person name="Farmerie W.G."/>
            <person name="Oakey J."/>
            <person name="Boomsma J.J."/>
            <person name="Pamilo P."/>
            <person name="Yi S.V."/>
            <person name="Heinze J."/>
            <person name="Goodisman M.A."/>
            <person name="Farinelli L."/>
            <person name="Harshman K."/>
            <person name="Hulo N."/>
            <person name="Cerutti L."/>
            <person name="Xenarios I."/>
            <person name="Shoemaker D."/>
            <person name="Keller L."/>
        </authorList>
    </citation>
    <scope>NUCLEOTIDE SEQUENCE [LARGE SCALE GENOMIC DNA]</scope>
</reference>
<feature type="non-terminal residue" evidence="2">
    <location>
        <position position="1"/>
    </location>
</feature>
<dbReference type="InterPro" id="IPR019548">
    <property type="entry name" value="CTF/NFI_DNA-bd_N"/>
</dbReference>
<accession>E9J074</accession>
<feature type="non-terminal residue" evidence="2">
    <location>
        <position position="142"/>
    </location>
</feature>
<sequence>DEFHPFIEALLPFVKSFSYTWFNLQAAKRRYYKKHEKRMSLEEERQCKEELQTNHDRLSVLISALRCIQLVISSFVLVARSTLLRIAEIHFELAYKCLNLSETLSCTESVIYENLKSYMGLYRILVTQTSPKQIQVHASKTL</sequence>
<organism>
    <name type="scientific">Solenopsis invicta</name>
    <name type="common">Red imported fire ant</name>
    <name type="synonym">Solenopsis wagneri</name>
    <dbReference type="NCBI Taxonomy" id="13686"/>
    <lineage>
        <taxon>Eukaryota</taxon>
        <taxon>Metazoa</taxon>
        <taxon>Ecdysozoa</taxon>
        <taxon>Arthropoda</taxon>
        <taxon>Hexapoda</taxon>
        <taxon>Insecta</taxon>
        <taxon>Pterygota</taxon>
        <taxon>Neoptera</taxon>
        <taxon>Endopterygota</taxon>
        <taxon>Hymenoptera</taxon>
        <taxon>Apocrita</taxon>
        <taxon>Aculeata</taxon>
        <taxon>Formicoidea</taxon>
        <taxon>Formicidae</taxon>
        <taxon>Myrmicinae</taxon>
        <taxon>Solenopsis</taxon>
    </lineage>
</organism>
<dbReference type="PROSITE" id="PS51080">
    <property type="entry name" value="CTF_NFI_2"/>
    <property type="match status" value="1"/>
</dbReference>
<proteinExistence type="predicted"/>
<dbReference type="HOGENOM" id="CLU_1820670_0_0_1"/>
<dbReference type="AlphaFoldDB" id="E9J074"/>
<dbReference type="Pfam" id="PF10524">
    <property type="entry name" value="NfI_DNAbd_pre-N"/>
    <property type="match status" value="1"/>
</dbReference>
<gene>
    <name evidence="2" type="ORF">SINV_13230</name>
</gene>
<dbReference type="GO" id="GO:0000978">
    <property type="term" value="F:RNA polymerase II cis-regulatory region sequence-specific DNA binding"/>
    <property type="evidence" value="ECO:0007669"/>
    <property type="project" value="TreeGrafter"/>
</dbReference>
<name>E9J074_SOLIN</name>
<dbReference type="InterPro" id="IPR000647">
    <property type="entry name" value="CTF/NFI"/>
</dbReference>
<dbReference type="InterPro" id="IPR020604">
    <property type="entry name" value="CTF/NFI_DNA-bd-dom"/>
</dbReference>
<evidence type="ECO:0000313" key="2">
    <source>
        <dbReference type="EMBL" id="EFZ13777.1"/>
    </source>
</evidence>
<protein>
    <recommendedName>
        <fullName evidence="1">CTF/NF-I domain-containing protein</fullName>
    </recommendedName>
</protein>